<dbReference type="NCBIfam" id="TIGR03953">
    <property type="entry name" value="rplD_bact"/>
    <property type="match status" value="1"/>
</dbReference>
<dbReference type="Pfam" id="PF00573">
    <property type="entry name" value="Ribosomal_L4"/>
    <property type="match status" value="1"/>
</dbReference>
<dbReference type="InterPro" id="IPR002136">
    <property type="entry name" value="Ribosomal_uL4"/>
</dbReference>
<gene>
    <name evidence="10" type="primary">rplD</name>
    <name evidence="12" type="ORF">BLL40_12780</name>
</gene>
<dbReference type="GO" id="GO:0003735">
    <property type="term" value="F:structural constituent of ribosome"/>
    <property type="evidence" value="ECO:0007669"/>
    <property type="project" value="InterPro"/>
</dbReference>
<evidence type="ECO:0000313" key="13">
    <source>
        <dbReference type="Proteomes" id="UP000186524"/>
    </source>
</evidence>
<evidence type="ECO:0000256" key="2">
    <source>
        <dbReference type="ARBA" id="ARBA00011838"/>
    </source>
</evidence>
<evidence type="ECO:0000256" key="10">
    <source>
        <dbReference type="HAMAP-Rule" id="MF_01328"/>
    </source>
</evidence>
<dbReference type="Gene3D" id="3.40.1370.10">
    <property type="match status" value="1"/>
</dbReference>
<evidence type="ECO:0000313" key="12">
    <source>
        <dbReference type="EMBL" id="OKL35925.1"/>
    </source>
</evidence>
<dbReference type="Proteomes" id="UP000186524">
    <property type="component" value="Unassembled WGS sequence"/>
</dbReference>
<dbReference type="STRING" id="1714354.BLL40_12780"/>
<comment type="caution">
    <text evidence="12">The sequence shown here is derived from an EMBL/GenBank/DDBJ whole genome shotgun (WGS) entry which is preliminary data.</text>
</comment>
<feature type="region of interest" description="Disordered" evidence="11">
    <location>
        <begin position="45"/>
        <end position="89"/>
    </location>
</feature>
<comment type="similarity">
    <text evidence="1 10">Belongs to the universal ribosomal protein uL4 family.</text>
</comment>
<accession>A0A1Q5P0Y5</accession>
<dbReference type="InterPro" id="IPR023574">
    <property type="entry name" value="Ribosomal_uL4_dom_sf"/>
</dbReference>
<keyword evidence="6 10" id="KW-0687">Ribonucleoprotein</keyword>
<dbReference type="OrthoDB" id="9803201at2"/>
<sequence>MAKVKVLNQTGSEVGDIELNDAVFGIEPNEHVVFEAVVMQRASLRQGNHKVKNRSEVRGGGRKPWKQKGTGRARQGSIRSPQWRGGGIVFGPNPRSYSYKLPKKVRRLALKSALSSKVQEQNILVLETLSFDAPKTKEFVTVLKNLSVDSKALIVTDTVNEFVALSARNIPGVTVVEAAGINILDLLGHDKLIMTKAAVEKVEEVLA</sequence>
<evidence type="ECO:0000256" key="1">
    <source>
        <dbReference type="ARBA" id="ARBA00010528"/>
    </source>
</evidence>
<protein>
    <recommendedName>
        <fullName evidence="7 10">Large ribosomal subunit protein uL4</fullName>
    </recommendedName>
</protein>
<dbReference type="InterPro" id="IPR013005">
    <property type="entry name" value="Ribosomal_uL4-like"/>
</dbReference>
<evidence type="ECO:0000256" key="3">
    <source>
        <dbReference type="ARBA" id="ARBA00022730"/>
    </source>
</evidence>
<dbReference type="SUPFAM" id="SSF52166">
    <property type="entry name" value="Ribosomal protein L4"/>
    <property type="match status" value="1"/>
</dbReference>
<comment type="subunit">
    <text evidence="2 10">Part of the 50S ribosomal subunit.</text>
</comment>
<dbReference type="GO" id="GO:1990904">
    <property type="term" value="C:ribonucleoprotein complex"/>
    <property type="evidence" value="ECO:0007669"/>
    <property type="project" value="UniProtKB-KW"/>
</dbReference>
<dbReference type="HAMAP" id="MF_01328_B">
    <property type="entry name" value="Ribosomal_uL4_B"/>
    <property type="match status" value="1"/>
</dbReference>
<evidence type="ECO:0000256" key="9">
    <source>
        <dbReference type="ARBA" id="ARBA00055590"/>
    </source>
</evidence>
<dbReference type="GO" id="GO:0006412">
    <property type="term" value="P:translation"/>
    <property type="evidence" value="ECO:0007669"/>
    <property type="project" value="UniProtKB-UniRule"/>
</dbReference>
<dbReference type="FunFam" id="3.40.1370.10:FF:000003">
    <property type="entry name" value="50S ribosomal protein L4"/>
    <property type="match status" value="1"/>
</dbReference>
<reference evidence="12 13" key="1">
    <citation type="submission" date="2016-12" db="EMBL/GenBank/DDBJ databases">
        <title>Domibacillus sp. SAOS 44 whole genome sequencing.</title>
        <authorList>
            <person name="Verma A."/>
            <person name="Krishnamurthi S."/>
        </authorList>
    </citation>
    <scope>NUCLEOTIDE SEQUENCE [LARGE SCALE GENOMIC DNA]</scope>
    <source>
        <strain evidence="12 13">SAOS 44</strain>
    </source>
</reference>
<evidence type="ECO:0000256" key="5">
    <source>
        <dbReference type="ARBA" id="ARBA00022980"/>
    </source>
</evidence>
<dbReference type="GO" id="GO:0019843">
    <property type="term" value="F:rRNA binding"/>
    <property type="evidence" value="ECO:0007669"/>
    <property type="project" value="UniProtKB-UniRule"/>
</dbReference>
<dbReference type="EMBL" id="MRWQ01000011">
    <property type="protein sequence ID" value="OKL35925.1"/>
    <property type="molecule type" value="Genomic_DNA"/>
</dbReference>
<comment type="function">
    <text evidence="8 10">Forms part of the polypeptide exit tunnel.</text>
</comment>
<dbReference type="PANTHER" id="PTHR10746">
    <property type="entry name" value="50S RIBOSOMAL PROTEIN L4"/>
    <property type="match status" value="1"/>
</dbReference>
<keyword evidence="4 10" id="KW-0694">RNA-binding</keyword>
<evidence type="ECO:0000256" key="7">
    <source>
        <dbReference type="ARBA" id="ARBA00035244"/>
    </source>
</evidence>
<dbReference type="AlphaFoldDB" id="A0A1Q5P0Y5"/>
<evidence type="ECO:0000256" key="4">
    <source>
        <dbReference type="ARBA" id="ARBA00022884"/>
    </source>
</evidence>
<evidence type="ECO:0000256" key="6">
    <source>
        <dbReference type="ARBA" id="ARBA00023274"/>
    </source>
</evidence>
<keyword evidence="5 10" id="KW-0689">Ribosomal protein</keyword>
<evidence type="ECO:0000256" key="11">
    <source>
        <dbReference type="SAM" id="MobiDB-lite"/>
    </source>
</evidence>
<comment type="function">
    <text evidence="9 10">One of the primary rRNA binding proteins, this protein initially binds near the 5'-end of the 23S rRNA. It is important during the early stages of 50S assembly. It makes multiple contacts with different domains of the 23S rRNA in the assembled 50S subunit and ribosome.</text>
</comment>
<dbReference type="PANTHER" id="PTHR10746:SF6">
    <property type="entry name" value="LARGE RIBOSOMAL SUBUNIT PROTEIN UL4M"/>
    <property type="match status" value="1"/>
</dbReference>
<dbReference type="GO" id="GO:0005840">
    <property type="term" value="C:ribosome"/>
    <property type="evidence" value="ECO:0007669"/>
    <property type="project" value="UniProtKB-KW"/>
</dbReference>
<dbReference type="RefSeq" id="WP_073712283.1">
    <property type="nucleotide sequence ID" value="NZ_MRWQ01000011.1"/>
</dbReference>
<keyword evidence="13" id="KW-1185">Reference proteome</keyword>
<evidence type="ECO:0000256" key="8">
    <source>
        <dbReference type="ARBA" id="ARBA00053102"/>
    </source>
</evidence>
<organism evidence="12 13">
    <name type="scientific">Domibacillus mangrovi</name>
    <dbReference type="NCBI Taxonomy" id="1714354"/>
    <lineage>
        <taxon>Bacteria</taxon>
        <taxon>Bacillati</taxon>
        <taxon>Bacillota</taxon>
        <taxon>Bacilli</taxon>
        <taxon>Bacillales</taxon>
        <taxon>Bacillaceae</taxon>
        <taxon>Domibacillus</taxon>
    </lineage>
</organism>
<name>A0A1Q5P0Y5_9BACI</name>
<keyword evidence="3 10" id="KW-0699">rRNA-binding</keyword>
<proteinExistence type="inferred from homology"/>
<feature type="compositionally biased region" description="Basic residues" evidence="11">
    <location>
        <begin position="60"/>
        <end position="71"/>
    </location>
</feature>